<dbReference type="AlphaFoldDB" id="A0A1L7XP94"/>
<feature type="compositionally biased region" description="Polar residues" evidence="1">
    <location>
        <begin position="387"/>
        <end position="399"/>
    </location>
</feature>
<gene>
    <name evidence="2" type="ORF">PAC_16733</name>
</gene>
<accession>A0A1L7XP94</accession>
<reference evidence="2 3" key="1">
    <citation type="submission" date="2016-03" db="EMBL/GenBank/DDBJ databases">
        <authorList>
            <person name="Ploux O."/>
        </authorList>
    </citation>
    <scope>NUCLEOTIDE SEQUENCE [LARGE SCALE GENOMIC DNA]</scope>
    <source>
        <strain evidence="2 3">UAMH 11012</strain>
    </source>
</reference>
<protein>
    <submittedName>
        <fullName evidence="2">Uncharacterized protein</fullName>
    </submittedName>
</protein>
<proteinExistence type="predicted"/>
<dbReference type="OrthoDB" id="3921745at2759"/>
<dbReference type="Proteomes" id="UP000184330">
    <property type="component" value="Unassembled WGS sequence"/>
</dbReference>
<sequence>MGAKWCDNEPTMSITLYFKSTNIMDINALLNPKTEEETQDVKMENNLATATRSYDLPIHPRATPVEVGGYDHHYPTPANSSSHQYSKIVPKVSNQPPCGPLPPMNLSYEDCPSPALSHAEYHPCQSITQMTIQVTQSESLNKCASTIYHGPRQLQVQQSQRRPSYLPTASHVQARQCPPHQRDHRSSRLERDHLHQRASTPTSPISTSSPCHLQATYQTVVSPPKKRKTCSNEAYRREQVHWMRYMKIDMNIKWGAIEAEFPIKFNQERDPSSGGLSSRYYRDNSLPCIDGDGNLMYDSSGKPLIMTMKVRSKDNAECGEAPWTFVERHPWMALEYEWVSIEHKKMAVKIVADIEKTDPSQYTRKQQFAVAIREFERIKDASKQTRRNGSLSNASTYSGDDQDLLDAVAEPTAEEILQMEEDEREMDKLYKEAAEQKFLA</sequence>
<evidence type="ECO:0000313" key="2">
    <source>
        <dbReference type="EMBL" id="CZR66832.1"/>
    </source>
</evidence>
<organism evidence="2 3">
    <name type="scientific">Phialocephala subalpina</name>
    <dbReference type="NCBI Taxonomy" id="576137"/>
    <lineage>
        <taxon>Eukaryota</taxon>
        <taxon>Fungi</taxon>
        <taxon>Dikarya</taxon>
        <taxon>Ascomycota</taxon>
        <taxon>Pezizomycotina</taxon>
        <taxon>Leotiomycetes</taxon>
        <taxon>Helotiales</taxon>
        <taxon>Mollisiaceae</taxon>
        <taxon>Phialocephala</taxon>
        <taxon>Phialocephala fortinii species complex</taxon>
    </lineage>
</organism>
<feature type="region of interest" description="Disordered" evidence="1">
    <location>
        <begin position="153"/>
        <end position="210"/>
    </location>
</feature>
<feature type="compositionally biased region" description="Basic and acidic residues" evidence="1">
    <location>
        <begin position="180"/>
        <end position="195"/>
    </location>
</feature>
<keyword evidence="3" id="KW-1185">Reference proteome</keyword>
<feature type="compositionally biased region" description="Low complexity" evidence="1">
    <location>
        <begin position="199"/>
        <end position="210"/>
    </location>
</feature>
<evidence type="ECO:0000313" key="3">
    <source>
        <dbReference type="Proteomes" id="UP000184330"/>
    </source>
</evidence>
<feature type="region of interest" description="Disordered" evidence="1">
    <location>
        <begin position="381"/>
        <end position="424"/>
    </location>
</feature>
<evidence type="ECO:0000256" key="1">
    <source>
        <dbReference type="SAM" id="MobiDB-lite"/>
    </source>
</evidence>
<dbReference type="EMBL" id="FJOG01000040">
    <property type="protein sequence ID" value="CZR66832.1"/>
    <property type="molecule type" value="Genomic_DNA"/>
</dbReference>
<name>A0A1L7XP94_9HELO</name>